<feature type="non-terminal residue" evidence="2">
    <location>
        <position position="1"/>
    </location>
</feature>
<keyword evidence="1" id="KW-0732">Signal</keyword>
<sequence length="148" mass="15518">ARLVGIATAVIVLEILISPTKIKATTNVSTTTAESVVATTSSSTTTMTITTAISTPSTTSSVGVGVLTTGSQWFGTRRIILSCSATITNLTITITVKKAVNASYSGMWCTISGLSITQSHVDNGAQIIYTWNIMRRQTVPPGNCPYTL</sequence>
<dbReference type="Proteomes" id="UP000663824">
    <property type="component" value="Unassembled WGS sequence"/>
</dbReference>
<feature type="chain" id="PRO_5033044562" evidence="1">
    <location>
        <begin position="25"/>
        <end position="148"/>
    </location>
</feature>
<organism evidence="2 3">
    <name type="scientific">Rotaria magnacalcarata</name>
    <dbReference type="NCBI Taxonomy" id="392030"/>
    <lineage>
        <taxon>Eukaryota</taxon>
        <taxon>Metazoa</taxon>
        <taxon>Spiralia</taxon>
        <taxon>Gnathifera</taxon>
        <taxon>Rotifera</taxon>
        <taxon>Eurotatoria</taxon>
        <taxon>Bdelloidea</taxon>
        <taxon>Philodinida</taxon>
        <taxon>Philodinidae</taxon>
        <taxon>Rotaria</taxon>
    </lineage>
</organism>
<evidence type="ECO:0000256" key="1">
    <source>
        <dbReference type="SAM" id="SignalP"/>
    </source>
</evidence>
<protein>
    <submittedName>
        <fullName evidence="2">Uncharacterized protein</fullName>
    </submittedName>
</protein>
<name>A0A816P549_9BILA</name>
<evidence type="ECO:0000313" key="2">
    <source>
        <dbReference type="EMBL" id="CAF2044154.1"/>
    </source>
</evidence>
<proteinExistence type="predicted"/>
<dbReference type="AlphaFoldDB" id="A0A816P549"/>
<reference evidence="2" key="1">
    <citation type="submission" date="2021-02" db="EMBL/GenBank/DDBJ databases">
        <authorList>
            <person name="Nowell W R."/>
        </authorList>
    </citation>
    <scope>NUCLEOTIDE SEQUENCE</scope>
</reference>
<feature type="signal peptide" evidence="1">
    <location>
        <begin position="1"/>
        <end position="24"/>
    </location>
</feature>
<comment type="caution">
    <text evidence="2">The sequence shown here is derived from an EMBL/GenBank/DDBJ whole genome shotgun (WGS) entry which is preliminary data.</text>
</comment>
<accession>A0A816P549</accession>
<evidence type="ECO:0000313" key="3">
    <source>
        <dbReference type="Proteomes" id="UP000663824"/>
    </source>
</evidence>
<gene>
    <name evidence="2" type="ORF">MBJ925_LOCUS11861</name>
</gene>
<dbReference type="EMBL" id="CAJNRE010005374">
    <property type="protein sequence ID" value="CAF2044154.1"/>
    <property type="molecule type" value="Genomic_DNA"/>
</dbReference>